<evidence type="ECO:0000313" key="3">
    <source>
        <dbReference type="Proteomes" id="UP000253562"/>
    </source>
</evidence>
<evidence type="ECO:0000256" key="1">
    <source>
        <dbReference type="SAM" id="SignalP"/>
    </source>
</evidence>
<accession>A0A368KQG3</accession>
<dbReference type="InterPro" id="IPR017504">
    <property type="entry name" value="CHP03067_Planctomycetes"/>
</dbReference>
<dbReference type="RefSeq" id="WP_114369248.1">
    <property type="nucleotide sequence ID" value="NZ_QPEX01000025.1"/>
</dbReference>
<dbReference type="NCBIfam" id="TIGR03067">
    <property type="entry name" value="Planc_TIGR03067"/>
    <property type="match status" value="1"/>
</dbReference>
<organism evidence="2 3">
    <name type="scientific">Bremerella cremea</name>
    <dbReference type="NCBI Taxonomy" id="1031537"/>
    <lineage>
        <taxon>Bacteria</taxon>
        <taxon>Pseudomonadati</taxon>
        <taxon>Planctomycetota</taxon>
        <taxon>Planctomycetia</taxon>
        <taxon>Pirellulales</taxon>
        <taxon>Pirellulaceae</taxon>
        <taxon>Bremerella</taxon>
    </lineage>
</organism>
<keyword evidence="1" id="KW-0732">Signal</keyword>
<proteinExistence type="predicted"/>
<protein>
    <submittedName>
        <fullName evidence="2">TIGR03067 domain-containing protein</fullName>
    </submittedName>
</protein>
<reference evidence="2 3" key="1">
    <citation type="submission" date="2018-07" db="EMBL/GenBank/DDBJ databases">
        <title>Comparative genomes isolates from brazilian mangrove.</title>
        <authorList>
            <person name="De Araujo J.E."/>
            <person name="Taketani R.G."/>
            <person name="Silva M.C.P."/>
            <person name="Lourenco M.V."/>
            <person name="Oliveira V.M."/>
            <person name="Andreote F.D."/>
        </authorList>
    </citation>
    <scope>NUCLEOTIDE SEQUENCE [LARGE SCALE GENOMIC DNA]</scope>
    <source>
        <strain evidence="2 3">HEX PRIS-MGV</strain>
    </source>
</reference>
<evidence type="ECO:0000313" key="2">
    <source>
        <dbReference type="EMBL" id="RCS48319.1"/>
    </source>
</evidence>
<feature type="chain" id="PRO_5016728044" evidence="1">
    <location>
        <begin position="18"/>
        <end position="147"/>
    </location>
</feature>
<dbReference type="Proteomes" id="UP000253562">
    <property type="component" value="Unassembled WGS sequence"/>
</dbReference>
<dbReference type="OrthoDB" id="292826at2"/>
<sequence length="147" mass="15818">MALNLAMLMAVGALFCADVPPADTESDRAALQGVWLLSSGEADGKALPAADMKDGKLVIDGDRYTFSLDTVGTLQGTQHLGELNGVKTIDITDKGGDHKDNTCLGIYEVEGDEFRVVFSPPGEPRPDKFETTPGSGQWMHVWKHVKD</sequence>
<dbReference type="EMBL" id="QPEX01000025">
    <property type="protein sequence ID" value="RCS48319.1"/>
    <property type="molecule type" value="Genomic_DNA"/>
</dbReference>
<feature type="signal peptide" evidence="1">
    <location>
        <begin position="1"/>
        <end position="17"/>
    </location>
</feature>
<comment type="caution">
    <text evidence="2">The sequence shown here is derived from an EMBL/GenBank/DDBJ whole genome shotgun (WGS) entry which is preliminary data.</text>
</comment>
<name>A0A368KQG3_9BACT</name>
<dbReference type="AlphaFoldDB" id="A0A368KQG3"/>
<gene>
    <name evidence="2" type="ORF">DTL42_13420</name>
</gene>